<keyword evidence="1" id="KW-1133">Transmembrane helix</keyword>
<keyword evidence="1" id="KW-0812">Transmembrane</keyword>
<feature type="domain" description="Membrane protein 6-pyruvoyl-tetrahydropterin synthase-related" evidence="2">
    <location>
        <begin position="66"/>
        <end position="414"/>
    </location>
</feature>
<reference evidence="3 4" key="1">
    <citation type="submission" date="2024-09" db="EMBL/GenBank/DDBJ databases">
        <authorList>
            <person name="Sun Q."/>
            <person name="Mori K."/>
        </authorList>
    </citation>
    <scope>NUCLEOTIDE SEQUENCE [LARGE SCALE GENOMIC DNA]</scope>
    <source>
        <strain evidence="3 4">TBRC 4575</strain>
    </source>
</reference>
<organism evidence="3 4">
    <name type="scientific">Lactiplantibacillus plajomi</name>
    <dbReference type="NCBI Taxonomy" id="1457217"/>
    <lineage>
        <taxon>Bacteria</taxon>
        <taxon>Bacillati</taxon>
        <taxon>Bacillota</taxon>
        <taxon>Bacilli</taxon>
        <taxon>Lactobacillales</taxon>
        <taxon>Lactobacillaceae</taxon>
        <taxon>Lactiplantibacillus</taxon>
    </lineage>
</organism>
<comment type="caution">
    <text evidence="3">The sequence shown here is derived from an EMBL/GenBank/DDBJ whole genome shotgun (WGS) entry which is preliminary data.</text>
</comment>
<dbReference type="Proteomes" id="UP001589855">
    <property type="component" value="Unassembled WGS sequence"/>
</dbReference>
<keyword evidence="1" id="KW-0472">Membrane</keyword>
<sequence>MSKYPNTFLLTAFFSIANLRSGQILARGDFIYHLQRIESFADLIKEHQWFGLRNFTTFNQIGVANNYFYPYVYIWIWAIPFVLINNPIVLYYAGLFVIMLTGLALTYWCVLKYSGSKYQALLVSVFFMTTPYHTFLLVNGAVLGESLACTFIPLFFYGLHKFFSSDKHNWQILAIALTLTAYAHVLTFLLEVIITVGAYLISLFYKAHRLMRFISAVKAVILFAMLTAFFWVPFLQEWLQTDIQTTVVLPNVAWLSDFGNLITLMLTNASLTGVVASPGLASFIGLILITVFWRKLDFEYRVIGIFGIILLLCSTSLFPWYALPSAIQNTIQFPYRLFNLVSFCLILVGAHVVVQIMQKSRKLAQDSVRPLFLFFAIIGGGLVMYMSMLSFNNRAKLTKIPYTQPTTLKTAFNTDYKLDKNNYEVALQSPRKFFGTIDYAPKPTWLGNHQDTLITHQVLVNNKKVRSHFETNSRMITYHFKLQKAGWADVPVLHYGNEVVKLNGRSTSAKMSQRGSTLVKAKRGWNTVTISAPLPWTFKVLLPVAIITWLGIIGWWIRQRKTNL</sequence>
<protein>
    <submittedName>
        <fullName evidence="3">6-pyruvoyl-tetrahydropterin synthase-related protein</fullName>
    </submittedName>
</protein>
<feature type="transmembrane region" description="Helical" evidence="1">
    <location>
        <begin position="536"/>
        <end position="557"/>
    </location>
</feature>
<dbReference type="EMBL" id="JBHLUK010000057">
    <property type="protein sequence ID" value="MFC0423691.1"/>
    <property type="molecule type" value="Genomic_DNA"/>
</dbReference>
<evidence type="ECO:0000259" key="2">
    <source>
        <dbReference type="Pfam" id="PF10131"/>
    </source>
</evidence>
<keyword evidence="4" id="KW-1185">Reference proteome</keyword>
<name>A0ABV6K2S6_9LACO</name>
<feature type="transmembrane region" description="Helical" evidence="1">
    <location>
        <begin position="368"/>
        <end position="388"/>
    </location>
</feature>
<proteinExistence type="predicted"/>
<dbReference type="Pfam" id="PF10131">
    <property type="entry name" value="PTPS_related"/>
    <property type="match status" value="1"/>
</dbReference>
<dbReference type="InterPro" id="IPR018776">
    <property type="entry name" value="Membrane_prot_PTPS-rel_domain"/>
</dbReference>
<evidence type="ECO:0000256" key="1">
    <source>
        <dbReference type="SAM" id="Phobius"/>
    </source>
</evidence>
<dbReference type="RefSeq" id="WP_137645787.1">
    <property type="nucleotide sequence ID" value="NZ_BAABRM010000027.1"/>
</dbReference>
<evidence type="ECO:0000313" key="4">
    <source>
        <dbReference type="Proteomes" id="UP001589855"/>
    </source>
</evidence>
<feature type="transmembrane region" description="Helical" evidence="1">
    <location>
        <begin position="335"/>
        <end position="356"/>
    </location>
</feature>
<feature type="transmembrane region" description="Helical" evidence="1">
    <location>
        <begin position="271"/>
        <end position="293"/>
    </location>
</feature>
<feature type="transmembrane region" description="Helical" evidence="1">
    <location>
        <begin position="300"/>
        <end position="323"/>
    </location>
</feature>
<gene>
    <name evidence="3" type="ORF">ACFFGS_06095</name>
</gene>
<feature type="transmembrane region" description="Helical" evidence="1">
    <location>
        <begin position="132"/>
        <end position="158"/>
    </location>
</feature>
<feature type="transmembrane region" description="Helical" evidence="1">
    <location>
        <begin position="89"/>
        <end position="111"/>
    </location>
</feature>
<evidence type="ECO:0000313" key="3">
    <source>
        <dbReference type="EMBL" id="MFC0423691.1"/>
    </source>
</evidence>
<accession>A0ABV6K2S6</accession>
<feature type="transmembrane region" description="Helical" evidence="1">
    <location>
        <begin position="213"/>
        <end position="232"/>
    </location>
</feature>
<feature type="transmembrane region" description="Helical" evidence="1">
    <location>
        <begin position="170"/>
        <end position="201"/>
    </location>
</feature>